<comment type="similarity">
    <text evidence="1">Belongs to the Mu gp47/PBSX XkdT family.</text>
</comment>
<evidence type="ECO:0000259" key="2">
    <source>
        <dbReference type="Pfam" id="PF26078"/>
    </source>
</evidence>
<dbReference type="Proteomes" id="UP001242313">
    <property type="component" value="Unassembled WGS sequence"/>
</dbReference>
<dbReference type="RefSeq" id="WP_307191322.1">
    <property type="nucleotide sequence ID" value="NZ_JAUSUN010000004.1"/>
</dbReference>
<comment type="caution">
    <text evidence="4">The sequence shown here is derived from an EMBL/GenBank/DDBJ whole genome shotgun (WGS) entry which is preliminary data.</text>
</comment>
<evidence type="ECO:0000313" key="5">
    <source>
        <dbReference type="Proteomes" id="UP001242313"/>
    </source>
</evidence>
<dbReference type="InterPro" id="IPR052399">
    <property type="entry name" value="Phage_Baseplate_Assmbl_Protein"/>
</dbReference>
<protein>
    <submittedName>
        <fullName evidence="4">Phage protein gp47/JayE</fullName>
    </submittedName>
</protein>
<evidence type="ECO:0000313" key="4">
    <source>
        <dbReference type="EMBL" id="MDQ0412733.1"/>
    </source>
</evidence>
<dbReference type="EMBL" id="JAUSUN010000004">
    <property type="protein sequence ID" value="MDQ0412733.1"/>
    <property type="molecule type" value="Genomic_DNA"/>
</dbReference>
<organism evidence="4 5">
    <name type="scientific">Mesobacillus stamsii</name>
    <dbReference type="NCBI Taxonomy" id="225347"/>
    <lineage>
        <taxon>Bacteria</taxon>
        <taxon>Bacillati</taxon>
        <taxon>Bacillota</taxon>
        <taxon>Bacilli</taxon>
        <taxon>Bacillales</taxon>
        <taxon>Bacillaceae</taxon>
        <taxon>Mesobacillus</taxon>
    </lineage>
</organism>
<gene>
    <name evidence="4" type="ORF">J2S25_000913</name>
</gene>
<feature type="domain" description="Baseplate J-like C-terminal" evidence="3">
    <location>
        <begin position="259"/>
        <end position="351"/>
    </location>
</feature>
<dbReference type="PANTHER" id="PTHR37829">
    <property type="entry name" value="PHAGE-LIKE ELEMENT PBSX PROTEIN XKDT"/>
    <property type="match status" value="1"/>
</dbReference>
<reference evidence="4 5" key="1">
    <citation type="submission" date="2023-07" db="EMBL/GenBank/DDBJ databases">
        <title>Genomic Encyclopedia of Type Strains, Phase IV (KMG-IV): sequencing the most valuable type-strain genomes for metagenomic binning, comparative biology and taxonomic classification.</title>
        <authorList>
            <person name="Goeker M."/>
        </authorList>
    </citation>
    <scope>NUCLEOTIDE SEQUENCE [LARGE SCALE GENOMIC DNA]</scope>
    <source>
        <strain evidence="4 5">DSM 19598</strain>
    </source>
</reference>
<dbReference type="InterPro" id="IPR058531">
    <property type="entry name" value="Baseplate_J_M"/>
</dbReference>
<sequence>MFEDKTFEAIRDQILESIDDSIDKREGSVIYDATVYIAPKIAELYSFLDVFLSLAFADTADGEYLTLRAAEFGVYRKLATQAVRKGVFRDSTGALMDIPLNTRFAYEDATFLVSERISVGEYKLTAEQTGTGGNSGSGEIIPLQPVTGLGSAVLTDVLVSAIDEESDDSLKNRLKIRVQRQATSGNVYHYEQWALSVPNVGGVKVLPVWNGPNTVKVVLVSNESTAVTQGTIDEAVELIEKERPIGAIVTVVSAVELPVNVTATLTLAPGATVEDVESQFTEGLREYLQSIAFKTNDITGEAELIRYTRIANILLDLPPIIDYTDLLVNGGTVNIQPATEQVPVMGTVTFT</sequence>
<dbReference type="InterPro" id="IPR058530">
    <property type="entry name" value="Baseplate_J-like_C"/>
</dbReference>
<name>A0ABU0FTP4_9BACI</name>
<proteinExistence type="inferred from homology"/>
<evidence type="ECO:0000259" key="3">
    <source>
        <dbReference type="Pfam" id="PF26079"/>
    </source>
</evidence>
<feature type="domain" description="Baseplate J-like central" evidence="2">
    <location>
        <begin position="182"/>
        <end position="253"/>
    </location>
</feature>
<dbReference type="PANTHER" id="PTHR37829:SF3">
    <property type="entry name" value="PROTEIN JAYE-RELATED"/>
    <property type="match status" value="1"/>
</dbReference>
<dbReference type="Pfam" id="PF26078">
    <property type="entry name" value="Baseplate_J_M"/>
    <property type="match status" value="1"/>
</dbReference>
<accession>A0ABU0FTP4</accession>
<keyword evidence="5" id="KW-1185">Reference proteome</keyword>
<dbReference type="Pfam" id="PF26079">
    <property type="entry name" value="Baseplate_J_C"/>
    <property type="match status" value="1"/>
</dbReference>
<evidence type="ECO:0000256" key="1">
    <source>
        <dbReference type="ARBA" id="ARBA00038087"/>
    </source>
</evidence>